<protein>
    <submittedName>
        <fullName evidence="2">Uncharacterized protein</fullName>
    </submittedName>
</protein>
<comment type="caution">
    <text evidence="2">The sequence shown here is derived from an EMBL/GenBank/DDBJ whole genome shotgun (WGS) entry which is preliminary data.</text>
</comment>
<feature type="compositionally biased region" description="Basic and acidic residues" evidence="1">
    <location>
        <begin position="292"/>
        <end position="306"/>
    </location>
</feature>
<name>A0A8K0TH09_9PEZI</name>
<organism evidence="2 3">
    <name type="scientific">Plectosphaerella cucumerina</name>
    <dbReference type="NCBI Taxonomy" id="40658"/>
    <lineage>
        <taxon>Eukaryota</taxon>
        <taxon>Fungi</taxon>
        <taxon>Dikarya</taxon>
        <taxon>Ascomycota</taxon>
        <taxon>Pezizomycotina</taxon>
        <taxon>Sordariomycetes</taxon>
        <taxon>Hypocreomycetidae</taxon>
        <taxon>Glomerellales</taxon>
        <taxon>Plectosphaerellaceae</taxon>
        <taxon>Plectosphaerella</taxon>
    </lineage>
</organism>
<evidence type="ECO:0000313" key="2">
    <source>
        <dbReference type="EMBL" id="KAH7361944.1"/>
    </source>
</evidence>
<sequence>MKNKHRDLATPGTVPADCIRSIHAINRAAGQGSVRRAWTRGRGSTRRMSTRNGNCFRRGLARGRWAAGAAKGRGVTTAGARVGEGCQGDVAGGHVRRRAHGRLAMPAACGKAIDHDRRSSKLMHGKVSEPRAPPADRGDLDTSCSCAISFTRHDRLVQVSWTFCNRLQFLPAQRYQQGSTSSLCRCEVNPAPFPTAMPASIGESETNTRTGKMIQIDWMFPAMRHHVMRRSELGCYPSANSSNMPIRRSFRGSHGGSISPTMAPRTLDMSHKTQCLELMPPFLTPGRRRPAGRHETVPSIRFDSEP</sequence>
<keyword evidence="3" id="KW-1185">Reference proteome</keyword>
<accession>A0A8K0TH09</accession>
<feature type="compositionally biased region" description="Basic and acidic residues" evidence="1">
    <location>
        <begin position="126"/>
        <end position="137"/>
    </location>
</feature>
<reference evidence="2" key="1">
    <citation type="journal article" date="2021" name="Nat. Commun.">
        <title>Genetic determinants of endophytism in the Arabidopsis root mycobiome.</title>
        <authorList>
            <person name="Mesny F."/>
            <person name="Miyauchi S."/>
            <person name="Thiergart T."/>
            <person name="Pickel B."/>
            <person name="Atanasova L."/>
            <person name="Karlsson M."/>
            <person name="Huettel B."/>
            <person name="Barry K.W."/>
            <person name="Haridas S."/>
            <person name="Chen C."/>
            <person name="Bauer D."/>
            <person name="Andreopoulos W."/>
            <person name="Pangilinan J."/>
            <person name="LaButti K."/>
            <person name="Riley R."/>
            <person name="Lipzen A."/>
            <person name="Clum A."/>
            <person name="Drula E."/>
            <person name="Henrissat B."/>
            <person name="Kohler A."/>
            <person name="Grigoriev I.V."/>
            <person name="Martin F.M."/>
            <person name="Hacquard S."/>
        </authorList>
    </citation>
    <scope>NUCLEOTIDE SEQUENCE</scope>
    <source>
        <strain evidence="2">MPI-CAGE-AT-0016</strain>
    </source>
</reference>
<evidence type="ECO:0000313" key="3">
    <source>
        <dbReference type="Proteomes" id="UP000813385"/>
    </source>
</evidence>
<feature type="region of interest" description="Disordered" evidence="1">
    <location>
        <begin position="114"/>
        <end position="137"/>
    </location>
</feature>
<dbReference type="Proteomes" id="UP000813385">
    <property type="component" value="Unassembled WGS sequence"/>
</dbReference>
<proteinExistence type="predicted"/>
<dbReference type="EMBL" id="JAGPXD010000003">
    <property type="protein sequence ID" value="KAH7361944.1"/>
    <property type="molecule type" value="Genomic_DNA"/>
</dbReference>
<gene>
    <name evidence="2" type="ORF">B0T11DRAFT_297449</name>
</gene>
<dbReference type="AlphaFoldDB" id="A0A8K0TH09"/>
<feature type="region of interest" description="Disordered" evidence="1">
    <location>
        <begin position="280"/>
        <end position="306"/>
    </location>
</feature>
<evidence type="ECO:0000256" key="1">
    <source>
        <dbReference type="SAM" id="MobiDB-lite"/>
    </source>
</evidence>